<feature type="transmembrane region" description="Helical" evidence="1">
    <location>
        <begin position="21"/>
        <end position="42"/>
    </location>
</feature>
<gene>
    <name evidence="2" type="ORF">OLMES_0644</name>
</gene>
<evidence type="ECO:0000256" key="1">
    <source>
        <dbReference type="SAM" id="Phobius"/>
    </source>
</evidence>
<keyword evidence="1" id="KW-1133">Transmembrane helix</keyword>
<keyword evidence="1" id="KW-0812">Transmembrane</keyword>
<feature type="transmembrane region" description="Helical" evidence="1">
    <location>
        <begin position="74"/>
        <end position="94"/>
    </location>
</feature>
<dbReference type="EMBL" id="CP021425">
    <property type="protein sequence ID" value="ARU54746.1"/>
    <property type="molecule type" value="Genomic_DNA"/>
</dbReference>
<keyword evidence="3" id="KW-1185">Reference proteome</keyword>
<protein>
    <submittedName>
        <fullName evidence="2">Multipass membrane protein</fullName>
    </submittedName>
</protein>
<reference evidence="2 3" key="1">
    <citation type="submission" date="2017-05" db="EMBL/GenBank/DDBJ databases">
        <title>Genomic insights into alkan degradation activity of Oleiphilus messinensis.</title>
        <authorList>
            <person name="Kozyavkin S.A."/>
            <person name="Slesarev A.I."/>
            <person name="Golyshin P.N."/>
            <person name="Korzhenkov A."/>
            <person name="Golyshina O.N."/>
            <person name="Toshchakov S.V."/>
        </authorList>
    </citation>
    <scope>NUCLEOTIDE SEQUENCE [LARGE SCALE GENOMIC DNA]</scope>
    <source>
        <strain evidence="2 3">ME102</strain>
    </source>
</reference>
<evidence type="ECO:0000313" key="3">
    <source>
        <dbReference type="Proteomes" id="UP000196027"/>
    </source>
</evidence>
<accession>A0A1Y0I4N2</accession>
<feature type="transmembrane region" description="Helical" evidence="1">
    <location>
        <begin position="100"/>
        <end position="122"/>
    </location>
</feature>
<dbReference type="Proteomes" id="UP000196027">
    <property type="component" value="Chromosome"/>
</dbReference>
<keyword evidence="1" id="KW-0472">Membrane</keyword>
<sequence>MTKNIKTPLSPDFKGKRTTKIIIRSLHILTIAGTAGGIFFGLPFDNWAWFWYAAITTGSALFLLDALSNLIWFVQIRGIIIMLKIGLLLLVGIAPNWDTLIMVVAIIASGIISHAPSNWRYYSIWHRRIIRSSKDSKG</sequence>
<dbReference type="KEGG" id="ome:OLMES_0644"/>
<evidence type="ECO:0000313" key="2">
    <source>
        <dbReference type="EMBL" id="ARU54746.1"/>
    </source>
</evidence>
<proteinExistence type="predicted"/>
<organism evidence="2 3">
    <name type="scientific">Oleiphilus messinensis</name>
    <dbReference type="NCBI Taxonomy" id="141451"/>
    <lineage>
        <taxon>Bacteria</taxon>
        <taxon>Pseudomonadati</taxon>
        <taxon>Pseudomonadota</taxon>
        <taxon>Gammaproteobacteria</taxon>
        <taxon>Oceanospirillales</taxon>
        <taxon>Oleiphilaceae</taxon>
        <taxon>Oleiphilus</taxon>
    </lineage>
</organism>
<feature type="transmembrane region" description="Helical" evidence="1">
    <location>
        <begin position="48"/>
        <end position="67"/>
    </location>
</feature>
<dbReference type="RefSeq" id="WP_087459915.1">
    <property type="nucleotide sequence ID" value="NZ_CP021425.1"/>
</dbReference>
<dbReference type="AlphaFoldDB" id="A0A1Y0I4N2"/>
<dbReference type="OrthoDB" id="6118617at2"/>
<name>A0A1Y0I4N2_9GAMM</name>